<dbReference type="GO" id="GO:0010945">
    <property type="term" value="F:coenzyme A diphosphatase activity"/>
    <property type="evidence" value="ECO:0007669"/>
    <property type="project" value="InterPro"/>
</dbReference>
<keyword evidence="9" id="KW-1185">Reference proteome</keyword>
<proteinExistence type="predicted"/>
<dbReference type="EMBL" id="JAINUF010000016">
    <property type="protein sequence ID" value="KAJ8340223.1"/>
    <property type="molecule type" value="Genomic_DNA"/>
</dbReference>
<dbReference type="OrthoDB" id="206213at2759"/>
<keyword evidence="4" id="KW-0378">Hydrolase</keyword>
<dbReference type="Gene3D" id="3.90.79.10">
    <property type="entry name" value="Nucleoside Triphosphate Pyrophosphohydrolase"/>
    <property type="match status" value="1"/>
</dbReference>
<reference evidence="8" key="1">
    <citation type="journal article" date="2023" name="Science">
        <title>Genome structures resolve the early diversification of teleost fishes.</title>
        <authorList>
            <person name="Parey E."/>
            <person name="Louis A."/>
            <person name="Montfort J."/>
            <person name="Bouchez O."/>
            <person name="Roques C."/>
            <person name="Iampietro C."/>
            <person name="Lluch J."/>
            <person name="Castinel A."/>
            <person name="Donnadieu C."/>
            <person name="Desvignes T."/>
            <person name="Floi Bucao C."/>
            <person name="Jouanno E."/>
            <person name="Wen M."/>
            <person name="Mejri S."/>
            <person name="Dirks R."/>
            <person name="Jansen H."/>
            <person name="Henkel C."/>
            <person name="Chen W.J."/>
            <person name="Zahm M."/>
            <person name="Cabau C."/>
            <person name="Klopp C."/>
            <person name="Thompson A.W."/>
            <person name="Robinson-Rechavi M."/>
            <person name="Braasch I."/>
            <person name="Lecointre G."/>
            <person name="Bobe J."/>
            <person name="Postlethwait J.H."/>
            <person name="Berthelot C."/>
            <person name="Roest Crollius H."/>
            <person name="Guiguen Y."/>
        </authorList>
    </citation>
    <scope>NUCLEOTIDE SEQUENCE</scope>
    <source>
        <strain evidence="8">WJC10195</strain>
    </source>
</reference>
<dbReference type="GO" id="GO:0015938">
    <property type="term" value="P:coenzyme A catabolic process"/>
    <property type="evidence" value="ECO:0007669"/>
    <property type="project" value="TreeGrafter"/>
</dbReference>
<dbReference type="SUPFAM" id="SSF55811">
    <property type="entry name" value="Nudix"/>
    <property type="match status" value="1"/>
</dbReference>
<dbReference type="Proteomes" id="UP001152622">
    <property type="component" value="Chromosome 16"/>
</dbReference>
<keyword evidence="5" id="KW-0460">Magnesium</keyword>
<evidence type="ECO:0000256" key="5">
    <source>
        <dbReference type="ARBA" id="ARBA00022842"/>
    </source>
</evidence>
<name>A0A9Q1EK20_SYNKA</name>
<protein>
    <recommendedName>
        <fullName evidence="7">Nudix hydrolase domain-containing protein</fullName>
    </recommendedName>
</protein>
<organism evidence="8 9">
    <name type="scientific">Synaphobranchus kaupii</name>
    <name type="common">Kaup's arrowtooth eel</name>
    <dbReference type="NCBI Taxonomy" id="118154"/>
    <lineage>
        <taxon>Eukaryota</taxon>
        <taxon>Metazoa</taxon>
        <taxon>Chordata</taxon>
        <taxon>Craniata</taxon>
        <taxon>Vertebrata</taxon>
        <taxon>Euteleostomi</taxon>
        <taxon>Actinopterygii</taxon>
        <taxon>Neopterygii</taxon>
        <taxon>Teleostei</taxon>
        <taxon>Anguilliformes</taxon>
        <taxon>Synaphobranchidae</taxon>
        <taxon>Synaphobranchus</taxon>
    </lineage>
</organism>
<dbReference type="AlphaFoldDB" id="A0A9Q1EK20"/>
<evidence type="ECO:0000313" key="8">
    <source>
        <dbReference type="EMBL" id="KAJ8340223.1"/>
    </source>
</evidence>
<dbReference type="InterPro" id="IPR045121">
    <property type="entry name" value="CoAse"/>
</dbReference>
<comment type="caution">
    <text evidence="8">The sequence shown here is derived from an EMBL/GenBank/DDBJ whole genome shotgun (WGS) entry which is preliminary data.</text>
</comment>
<feature type="domain" description="Nudix hydrolase" evidence="7">
    <location>
        <begin position="27"/>
        <end position="158"/>
    </location>
</feature>
<dbReference type="PANTHER" id="PTHR12992:SF24">
    <property type="entry name" value="PEROXISOMAL COENZYME A DIPHOSPHATASE NUDT7"/>
    <property type="match status" value="1"/>
</dbReference>
<dbReference type="InterPro" id="IPR015797">
    <property type="entry name" value="NUDIX_hydrolase-like_dom_sf"/>
</dbReference>
<evidence type="ECO:0000256" key="2">
    <source>
        <dbReference type="ARBA" id="ARBA00001946"/>
    </source>
</evidence>
<evidence type="ECO:0000256" key="1">
    <source>
        <dbReference type="ARBA" id="ARBA00001936"/>
    </source>
</evidence>
<comment type="cofactor">
    <cofactor evidence="1">
        <name>Mn(2+)</name>
        <dbReference type="ChEBI" id="CHEBI:29035"/>
    </cofactor>
</comment>
<evidence type="ECO:0000256" key="3">
    <source>
        <dbReference type="ARBA" id="ARBA00022723"/>
    </source>
</evidence>
<sequence>MDDIKAKIKNNLKLYEIGNSCSDLPELPKASVLIPLLMKNGEMHVLMTLRSLELRSSAGEVCFPGGKYDPRDLSEMDTALREAEEEIGLTSDQVEVICRFFPVINKTGLLVTPVVAFIEDSFKAKPNPTEVSDVFAVPLDFFLNQSSHSCHVTGNLGEIHSFLYRDLDSGKSETLGGEVSVCSSVTRSFRSSYSGEALRVLHV</sequence>
<evidence type="ECO:0000256" key="4">
    <source>
        <dbReference type="ARBA" id="ARBA00022801"/>
    </source>
</evidence>
<comment type="cofactor">
    <cofactor evidence="2">
        <name>Mg(2+)</name>
        <dbReference type="ChEBI" id="CHEBI:18420"/>
    </cofactor>
</comment>
<dbReference type="PROSITE" id="PS51462">
    <property type="entry name" value="NUDIX"/>
    <property type="match status" value="1"/>
</dbReference>
<dbReference type="InterPro" id="IPR000086">
    <property type="entry name" value="NUDIX_hydrolase_dom"/>
</dbReference>
<dbReference type="CDD" id="cd03426">
    <property type="entry name" value="NUDIX_CoAse_Nudt7"/>
    <property type="match status" value="1"/>
</dbReference>
<gene>
    <name evidence="8" type="ORF">SKAU_G00348560</name>
</gene>
<evidence type="ECO:0000313" key="9">
    <source>
        <dbReference type="Proteomes" id="UP001152622"/>
    </source>
</evidence>
<evidence type="ECO:0000259" key="7">
    <source>
        <dbReference type="PROSITE" id="PS51462"/>
    </source>
</evidence>
<evidence type="ECO:0000256" key="6">
    <source>
        <dbReference type="ARBA" id="ARBA00023211"/>
    </source>
</evidence>
<keyword evidence="3" id="KW-0479">Metal-binding</keyword>
<accession>A0A9Q1EK20</accession>
<dbReference type="Pfam" id="PF00293">
    <property type="entry name" value="NUDIX"/>
    <property type="match status" value="1"/>
</dbReference>
<dbReference type="PANTHER" id="PTHR12992">
    <property type="entry name" value="NUDIX HYDROLASE"/>
    <property type="match status" value="1"/>
</dbReference>
<dbReference type="GO" id="GO:0046872">
    <property type="term" value="F:metal ion binding"/>
    <property type="evidence" value="ECO:0007669"/>
    <property type="project" value="UniProtKB-KW"/>
</dbReference>
<keyword evidence="6" id="KW-0464">Manganese</keyword>